<sequence>MHGANDSLFLSGFISIDCGISEDSIYTDQVTGIYYTLDATFIDTGISNNISPEFKTNSLPQQLWNVRSFPDGINNCYTLRPARGRGNKYLIRAQFMYGNYDAKNQLPEFDLILGVNMWESVQLDNASSVISKEIIHVLSSDYIYVCLINTDSGIPFISALELRLLDNSMYETQSGSLVRYARWDFGSPNELIRFKDDNCDRFWFPYNSGEWKMLNTSRTIDTDDDNKLQLPSIVMATAVKPLNTMEPLKFSWESTDPTSKFYIYLYFAEVEELQLNESREFNIFLNGNLWHGPLTPESFEATAIYRISSSISEKFEFSIYKTNSSTLPPIINALEVYLVKQLLQSQTDQKDGNKLTGSVPVELIERYKNGSLLLSVKSNPELCWPGSCKKKNKFVVPVVVSVAAAFILLTTLATFWWLRRGRQEVGKVKEMDAEMDSNKRQFTYSEVLTITNNLGKVVGKGGFGTVYYGHLDGIQVAVKMLSQSSIQGYKQFQAEAKHLMRVHHRNVTSLIGYCNAGYHMGLIYEYMVNGDLKRHLSDRNARVLSWEERLRIATDAAQGLDYLHDGCKPPIIHRDIKSTNILLNERFQAKLADFGLSRAFPIEGSSHVSTAVVGTPGYLDPEYYVSNRLTEKSDVFSYGVVLLEIITSQPAISKDREKTHIIEWVSCMLANGDIKNTVDPRLQGEFDINSAWKAVEVAMCCVSPTSTERPAMHYVVMELKQCLEMEASQKEGHEPESKDSIGITTDDQSTEIIPIAR</sequence>
<keyword evidence="2" id="KW-0723">Serine/threonine-protein kinase</keyword>
<comment type="subcellular location">
    <subcellularLocation>
        <location evidence="1">Membrane</location>
        <topology evidence="1">Single-pass membrane protein</topology>
    </subcellularLocation>
</comment>
<feature type="domain" description="Protein kinase" evidence="16">
    <location>
        <begin position="452"/>
        <end position="723"/>
    </location>
</feature>
<evidence type="ECO:0000256" key="2">
    <source>
        <dbReference type="ARBA" id="ARBA00022527"/>
    </source>
</evidence>
<keyword evidence="6" id="KW-0732">Signal</keyword>
<dbReference type="Pfam" id="PF12819">
    <property type="entry name" value="Malectin_like"/>
    <property type="match status" value="1"/>
</dbReference>
<dbReference type="PANTHER" id="PTHR45631">
    <property type="entry name" value="OS07G0107800 PROTEIN-RELATED"/>
    <property type="match status" value="1"/>
</dbReference>
<gene>
    <name evidence="17" type="ORF">VITISV_023487</name>
</gene>
<keyword evidence="10 15" id="KW-1133">Transmembrane helix</keyword>
<keyword evidence="11 15" id="KW-0472">Membrane</keyword>
<evidence type="ECO:0000256" key="9">
    <source>
        <dbReference type="ARBA" id="ARBA00022840"/>
    </source>
</evidence>
<evidence type="ECO:0000256" key="7">
    <source>
        <dbReference type="ARBA" id="ARBA00022741"/>
    </source>
</evidence>
<evidence type="ECO:0000256" key="12">
    <source>
        <dbReference type="ARBA" id="ARBA00023170"/>
    </source>
</evidence>
<keyword evidence="5 15" id="KW-0812">Transmembrane</keyword>
<evidence type="ECO:0000256" key="10">
    <source>
        <dbReference type="ARBA" id="ARBA00022989"/>
    </source>
</evidence>
<feature type="compositionally biased region" description="Polar residues" evidence="14">
    <location>
        <begin position="742"/>
        <end position="751"/>
    </location>
</feature>
<dbReference type="SUPFAM" id="SSF56112">
    <property type="entry name" value="Protein kinase-like (PK-like)"/>
    <property type="match status" value="1"/>
</dbReference>
<dbReference type="PROSITE" id="PS00108">
    <property type="entry name" value="PROTEIN_KINASE_ST"/>
    <property type="match status" value="1"/>
</dbReference>
<dbReference type="InterPro" id="IPR024788">
    <property type="entry name" value="Malectin-like_Carb-bd_dom"/>
</dbReference>
<dbReference type="FunFam" id="1.10.510.10:FF:000146">
    <property type="entry name" value="LRR receptor-like serine/threonine-protein kinase IOS1"/>
    <property type="match status" value="1"/>
</dbReference>
<keyword evidence="4" id="KW-0808">Transferase</keyword>
<keyword evidence="7 13" id="KW-0547">Nucleotide-binding</keyword>
<reference evidence="17" key="1">
    <citation type="journal article" date="2007" name="PLoS ONE">
        <title>The first genome sequence of an elite grapevine cultivar (Pinot noir Vitis vinifera L.): coping with a highly heterozygous genome.</title>
        <authorList>
            <person name="Velasco R."/>
            <person name="Zharkikh A."/>
            <person name="Troggio M."/>
            <person name="Cartwright D.A."/>
            <person name="Cestaro A."/>
            <person name="Pruss D."/>
            <person name="Pindo M."/>
            <person name="FitzGerald L.M."/>
            <person name="Vezzulli S."/>
            <person name="Reid J."/>
            <person name="Malacarne G."/>
            <person name="Iliev D."/>
            <person name="Coppola G."/>
            <person name="Wardell B."/>
            <person name="Micheletti D."/>
            <person name="Macalma T."/>
            <person name="Facci M."/>
            <person name="Mitchell J.T."/>
            <person name="Perazzolli M."/>
            <person name="Eldredge G."/>
            <person name="Gatto P."/>
            <person name="Oyzerski R."/>
            <person name="Moretto M."/>
            <person name="Gutin N."/>
            <person name="Stefanini M."/>
            <person name="Chen Y."/>
            <person name="Segala C."/>
            <person name="Davenport C."/>
            <person name="Dematte L."/>
            <person name="Mraz A."/>
            <person name="Battilana J."/>
            <person name="Stormo K."/>
            <person name="Costa F."/>
            <person name="Tao Q."/>
            <person name="Si-Ammour A."/>
            <person name="Harkins T."/>
            <person name="Lackey A."/>
            <person name="Perbost C."/>
            <person name="Taillon B."/>
            <person name="Stella A."/>
            <person name="Solovyev V."/>
            <person name="Fawcett J.A."/>
            <person name="Sterck L."/>
            <person name="Vandepoele K."/>
            <person name="Grando S.M."/>
            <person name="Toppo S."/>
            <person name="Moser C."/>
            <person name="Lanchbury J."/>
            <person name="Bogden R."/>
            <person name="Skolnick M."/>
            <person name="Sgaramella V."/>
            <person name="Bhatnagar S.K."/>
            <person name="Fontana P."/>
            <person name="Gutin A."/>
            <person name="Van de Peer Y."/>
            <person name="Salamini F."/>
            <person name="Viola R."/>
        </authorList>
    </citation>
    <scope>NUCLEOTIDE SEQUENCE</scope>
</reference>
<dbReference type="SMART" id="SM00220">
    <property type="entry name" value="S_TKc"/>
    <property type="match status" value="1"/>
</dbReference>
<dbReference type="InterPro" id="IPR017441">
    <property type="entry name" value="Protein_kinase_ATP_BS"/>
</dbReference>
<dbReference type="PROSITE" id="PS50011">
    <property type="entry name" value="PROTEIN_KINASE_DOM"/>
    <property type="match status" value="1"/>
</dbReference>
<evidence type="ECO:0000256" key="6">
    <source>
        <dbReference type="ARBA" id="ARBA00022729"/>
    </source>
</evidence>
<dbReference type="InterPro" id="IPR011009">
    <property type="entry name" value="Kinase-like_dom_sf"/>
</dbReference>
<keyword evidence="3" id="KW-0597">Phosphoprotein</keyword>
<dbReference type="EMBL" id="AM438956">
    <property type="protein sequence ID" value="CAN65001.1"/>
    <property type="molecule type" value="Genomic_DNA"/>
</dbReference>
<protein>
    <recommendedName>
        <fullName evidence="16">Protein kinase domain-containing protein</fullName>
    </recommendedName>
</protein>
<dbReference type="PANTHER" id="PTHR45631:SF202">
    <property type="entry name" value="SENESCENCE-INDUCED RECEPTOR-LIKE SERINE_THREONINE-PROTEIN KINASE"/>
    <property type="match status" value="1"/>
</dbReference>
<feature type="compositionally biased region" description="Basic and acidic residues" evidence="14">
    <location>
        <begin position="727"/>
        <end position="739"/>
    </location>
</feature>
<dbReference type="PROSITE" id="PS00107">
    <property type="entry name" value="PROTEIN_KINASE_ATP"/>
    <property type="match status" value="1"/>
</dbReference>
<keyword evidence="9 13" id="KW-0067">ATP-binding</keyword>
<dbReference type="Pfam" id="PF07714">
    <property type="entry name" value="PK_Tyr_Ser-Thr"/>
    <property type="match status" value="1"/>
</dbReference>
<evidence type="ECO:0000256" key="15">
    <source>
        <dbReference type="SAM" id="Phobius"/>
    </source>
</evidence>
<dbReference type="Gene3D" id="3.30.200.20">
    <property type="entry name" value="Phosphorylase Kinase, domain 1"/>
    <property type="match status" value="1"/>
</dbReference>
<dbReference type="InterPro" id="IPR000719">
    <property type="entry name" value="Prot_kinase_dom"/>
</dbReference>
<keyword evidence="8" id="KW-0418">Kinase</keyword>
<dbReference type="Gene3D" id="1.10.510.10">
    <property type="entry name" value="Transferase(Phosphotransferase) domain 1"/>
    <property type="match status" value="1"/>
</dbReference>
<evidence type="ECO:0000256" key="5">
    <source>
        <dbReference type="ARBA" id="ARBA00022692"/>
    </source>
</evidence>
<evidence type="ECO:0000256" key="8">
    <source>
        <dbReference type="ARBA" id="ARBA00022777"/>
    </source>
</evidence>
<name>A5AX66_VITVI</name>
<evidence type="ECO:0000256" key="11">
    <source>
        <dbReference type="ARBA" id="ARBA00023136"/>
    </source>
</evidence>
<keyword evidence="12" id="KW-0675">Receptor</keyword>
<dbReference type="AlphaFoldDB" id="A5AX66"/>
<proteinExistence type="predicted"/>
<accession>A5AX66</accession>
<evidence type="ECO:0000256" key="4">
    <source>
        <dbReference type="ARBA" id="ARBA00022679"/>
    </source>
</evidence>
<organism evidence="17">
    <name type="scientific">Vitis vinifera</name>
    <name type="common">Grape</name>
    <dbReference type="NCBI Taxonomy" id="29760"/>
    <lineage>
        <taxon>Eukaryota</taxon>
        <taxon>Viridiplantae</taxon>
        <taxon>Streptophyta</taxon>
        <taxon>Embryophyta</taxon>
        <taxon>Tracheophyta</taxon>
        <taxon>Spermatophyta</taxon>
        <taxon>Magnoliopsida</taxon>
        <taxon>eudicotyledons</taxon>
        <taxon>Gunneridae</taxon>
        <taxon>Pentapetalae</taxon>
        <taxon>rosids</taxon>
        <taxon>Vitales</taxon>
        <taxon>Vitaceae</taxon>
        <taxon>Viteae</taxon>
        <taxon>Vitis</taxon>
    </lineage>
</organism>
<evidence type="ECO:0000259" key="16">
    <source>
        <dbReference type="PROSITE" id="PS50011"/>
    </source>
</evidence>
<evidence type="ECO:0000256" key="13">
    <source>
        <dbReference type="PROSITE-ProRule" id="PRU10141"/>
    </source>
</evidence>
<dbReference type="CDD" id="cd14066">
    <property type="entry name" value="STKc_IRAK"/>
    <property type="match status" value="1"/>
</dbReference>
<evidence type="ECO:0000256" key="14">
    <source>
        <dbReference type="SAM" id="MobiDB-lite"/>
    </source>
</evidence>
<feature type="region of interest" description="Disordered" evidence="14">
    <location>
        <begin position="727"/>
        <end position="757"/>
    </location>
</feature>
<evidence type="ECO:0000256" key="3">
    <source>
        <dbReference type="ARBA" id="ARBA00022553"/>
    </source>
</evidence>
<evidence type="ECO:0000256" key="1">
    <source>
        <dbReference type="ARBA" id="ARBA00004167"/>
    </source>
</evidence>
<dbReference type="GO" id="GO:0016020">
    <property type="term" value="C:membrane"/>
    <property type="evidence" value="ECO:0007669"/>
    <property type="project" value="UniProtKB-SubCell"/>
</dbReference>
<evidence type="ECO:0000313" key="17">
    <source>
        <dbReference type="EMBL" id="CAN65001.1"/>
    </source>
</evidence>
<dbReference type="InterPro" id="IPR008271">
    <property type="entry name" value="Ser/Thr_kinase_AS"/>
</dbReference>
<feature type="binding site" evidence="13">
    <location>
        <position position="479"/>
    </location>
    <ligand>
        <name>ATP</name>
        <dbReference type="ChEBI" id="CHEBI:30616"/>
    </ligand>
</feature>
<dbReference type="GO" id="GO:0005524">
    <property type="term" value="F:ATP binding"/>
    <property type="evidence" value="ECO:0007669"/>
    <property type="project" value="UniProtKB-UniRule"/>
</dbReference>
<dbReference type="InterPro" id="IPR001245">
    <property type="entry name" value="Ser-Thr/Tyr_kinase_cat_dom"/>
</dbReference>
<dbReference type="GO" id="GO:0004674">
    <property type="term" value="F:protein serine/threonine kinase activity"/>
    <property type="evidence" value="ECO:0007669"/>
    <property type="project" value="UniProtKB-KW"/>
</dbReference>
<feature type="transmembrane region" description="Helical" evidence="15">
    <location>
        <begin position="394"/>
        <end position="418"/>
    </location>
</feature>